<comment type="caution">
    <text evidence="2">The sequence shown here is derived from an EMBL/GenBank/DDBJ whole genome shotgun (WGS) entry which is preliminary data.</text>
</comment>
<feature type="compositionally biased region" description="Basic and acidic residues" evidence="1">
    <location>
        <begin position="188"/>
        <end position="203"/>
    </location>
</feature>
<name>A0ABT2GWK9_9MICO</name>
<dbReference type="EMBL" id="JANLCJ010000001">
    <property type="protein sequence ID" value="MCS5732298.1"/>
    <property type="molecule type" value="Genomic_DNA"/>
</dbReference>
<dbReference type="SUPFAM" id="SSF54427">
    <property type="entry name" value="NTF2-like"/>
    <property type="match status" value="1"/>
</dbReference>
<evidence type="ECO:0000256" key="1">
    <source>
        <dbReference type="SAM" id="MobiDB-lite"/>
    </source>
</evidence>
<dbReference type="InterPro" id="IPR032710">
    <property type="entry name" value="NTF2-like_dom_sf"/>
</dbReference>
<organism evidence="2 3">
    <name type="scientific">Herbiconiux daphne</name>
    <dbReference type="NCBI Taxonomy" id="2970914"/>
    <lineage>
        <taxon>Bacteria</taxon>
        <taxon>Bacillati</taxon>
        <taxon>Actinomycetota</taxon>
        <taxon>Actinomycetes</taxon>
        <taxon>Micrococcales</taxon>
        <taxon>Microbacteriaceae</taxon>
        <taxon>Herbiconiux</taxon>
    </lineage>
</organism>
<gene>
    <name evidence="2" type="ORF">N1032_00880</name>
</gene>
<dbReference type="RefSeq" id="WP_259536871.1">
    <property type="nucleotide sequence ID" value="NZ_JANLCJ010000001.1"/>
</dbReference>
<evidence type="ECO:0000313" key="2">
    <source>
        <dbReference type="EMBL" id="MCS5732298.1"/>
    </source>
</evidence>
<sequence length="214" mass="22856">MTTLQPTETAEALFRVLESGSAELAHQVVADDFHNPTAINSPVACQTAGPRGVLASSAWLRSAFPDLTFSIVSSSATDDQVWVRLRMRGTHTGPFVRFENGEAAQVIPPTGRPIDVEQIHIVSLTAGRVAHHDALRDDLGMLEQLGVFPPGPSALRMAWWKISGRAARAARDVSATARDAAEASPRPDAADARGVVIDRERPLSHPTSGSPSEP</sequence>
<reference evidence="2" key="1">
    <citation type="submission" date="2022-08" db="EMBL/GenBank/DDBJ databases">
        <authorList>
            <person name="Deng Y."/>
            <person name="Han X.-F."/>
            <person name="Zhang Y.-Q."/>
        </authorList>
    </citation>
    <scope>NUCLEOTIDE SEQUENCE</scope>
    <source>
        <strain evidence="2">CPCC 203386</strain>
    </source>
</reference>
<proteinExistence type="predicted"/>
<dbReference type="Pfam" id="PF07366">
    <property type="entry name" value="SnoaL"/>
    <property type="match status" value="1"/>
</dbReference>
<dbReference type="InterPro" id="IPR009959">
    <property type="entry name" value="Cyclase_SnoaL-like"/>
</dbReference>
<dbReference type="PANTHER" id="PTHR38436:SF1">
    <property type="entry name" value="ESTER CYCLASE"/>
    <property type="match status" value="1"/>
</dbReference>
<keyword evidence="3" id="KW-1185">Reference proteome</keyword>
<dbReference type="PANTHER" id="PTHR38436">
    <property type="entry name" value="POLYKETIDE CYCLASE SNOAL-LIKE DOMAIN"/>
    <property type="match status" value="1"/>
</dbReference>
<dbReference type="Gene3D" id="3.10.450.50">
    <property type="match status" value="1"/>
</dbReference>
<accession>A0ABT2GWK9</accession>
<evidence type="ECO:0000313" key="3">
    <source>
        <dbReference type="Proteomes" id="UP001165586"/>
    </source>
</evidence>
<feature type="region of interest" description="Disordered" evidence="1">
    <location>
        <begin position="173"/>
        <end position="214"/>
    </location>
</feature>
<feature type="compositionally biased region" description="Polar residues" evidence="1">
    <location>
        <begin position="205"/>
        <end position="214"/>
    </location>
</feature>
<dbReference type="Proteomes" id="UP001165586">
    <property type="component" value="Unassembled WGS sequence"/>
</dbReference>
<protein>
    <submittedName>
        <fullName evidence="2">Ester cyclase</fullName>
    </submittedName>
</protein>